<dbReference type="PANTHER" id="PTHR43047">
    <property type="entry name" value="TWO-COMPONENT HISTIDINE PROTEIN KINASE"/>
    <property type="match status" value="1"/>
</dbReference>
<dbReference type="InterPro" id="IPR036097">
    <property type="entry name" value="HisK_dim/P_sf"/>
</dbReference>
<comment type="caution">
    <text evidence="8">The sequence shown here is derived from an EMBL/GenBank/DDBJ whole genome shotgun (WGS) entry which is preliminary data.</text>
</comment>
<feature type="transmembrane region" description="Helical" evidence="6">
    <location>
        <begin position="16"/>
        <end position="35"/>
    </location>
</feature>
<dbReference type="Proteomes" id="UP001295684">
    <property type="component" value="Unassembled WGS sequence"/>
</dbReference>
<keyword evidence="6" id="KW-0472">Membrane</keyword>
<evidence type="ECO:0000256" key="3">
    <source>
        <dbReference type="ARBA" id="ARBA00022553"/>
    </source>
</evidence>
<proteinExistence type="predicted"/>
<sequence>MICIIVVLGLCSENSTIFVVRTVTLILLIIFLSFFQNIVEKYELAALYSGSIFSMLVVIAFTEINTTLGHFRLYEGFMTQISLSFLMSVCMSTNWILATLLLFISYLYYLARMMTTFDNIPHELVIAFCETCIFYALGTYLNSRTLQRELSSNYKAEASSKEFKNFLKCLPEGVSIVDHENFELKFFNSKLKKAFEIGLYCNQESKVKEFEKLKTQIDQEFNEVMQKDKENFLESPCENEPLQSLMKNFKIIDSSDIIKRNASSQEVSEYFESQRVQSQVLNLEQYSLISKTQKIGSSEDVNLVEFLKQERENLKNQKRRERESKIAVYFDPFNHMKGIEMIKREFVIKTRRVNTSSPDKSKPSMYLHIFSDTTQITQLEEQKAQNRYQKQMLANVSHEFRTPLNAMSLSLMLLRKKIRGPQAKLLRIASSSCDILSSLVEDILDHAKIESGMFETQQDIFQISKLLDEIKDIFELQTLNKSIQLIISIDEELKDSFLSTDKQRIKQVLMNLLSNALKFTDHGSIKVRVEKLHQQREYFEELEENKEDFKFFEEDTLQNGSVRSNDSSSEYSISQEFTSRPQVPRVEKYTINPDEKENYFRNFRANIPMQANLEEDDLSLFKPCRNIKLKLTVEDTGIGIPLSDQSSLFKLFGKTSSNHNRNKTGCGLGLTICRKILQKLGGDITLESQEGKGTKFTCIFECKY</sequence>
<protein>
    <recommendedName>
        <fullName evidence="2">histidine kinase</fullName>
        <ecNumber evidence="2">2.7.13.3</ecNumber>
    </recommendedName>
</protein>
<dbReference type="EC" id="2.7.13.3" evidence="2"/>
<organism evidence="8 9">
    <name type="scientific">Euplotes crassus</name>
    <dbReference type="NCBI Taxonomy" id="5936"/>
    <lineage>
        <taxon>Eukaryota</taxon>
        <taxon>Sar</taxon>
        <taxon>Alveolata</taxon>
        <taxon>Ciliophora</taxon>
        <taxon>Intramacronucleata</taxon>
        <taxon>Spirotrichea</taxon>
        <taxon>Hypotrichia</taxon>
        <taxon>Euplotida</taxon>
        <taxon>Euplotidae</taxon>
        <taxon>Moneuplotes</taxon>
    </lineage>
</organism>
<dbReference type="SUPFAM" id="SSF55874">
    <property type="entry name" value="ATPase domain of HSP90 chaperone/DNA topoisomerase II/histidine kinase"/>
    <property type="match status" value="2"/>
</dbReference>
<evidence type="ECO:0000256" key="6">
    <source>
        <dbReference type="SAM" id="Phobius"/>
    </source>
</evidence>
<dbReference type="PANTHER" id="PTHR43047:SF72">
    <property type="entry name" value="OSMOSENSING HISTIDINE PROTEIN KINASE SLN1"/>
    <property type="match status" value="1"/>
</dbReference>
<evidence type="ECO:0000256" key="5">
    <source>
        <dbReference type="ARBA" id="ARBA00022777"/>
    </source>
</evidence>
<keyword evidence="3" id="KW-0597">Phosphoprotein</keyword>
<dbReference type="GO" id="GO:0000155">
    <property type="term" value="F:phosphorelay sensor kinase activity"/>
    <property type="evidence" value="ECO:0007669"/>
    <property type="project" value="InterPro"/>
</dbReference>
<dbReference type="InterPro" id="IPR036890">
    <property type="entry name" value="HATPase_C_sf"/>
</dbReference>
<dbReference type="PRINTS" id="PR00344">
    <property type="entry name" value="BCTRLSENSOR"/>
</dbReference>
<dbReference type="EMBL" id="CAMPGE010025369">
    <property type="protein sequence ID" value="CAI2383131.1"/>
    <property type="molecule type" value="Genomic_DNA"/>
</dbReference>
<dbReference type="Gene3D" id="1.10.287.130">
    <property type="match status" value="1"/>
</dbReference>
<feature type="domain" description="Histidine kinase" evidence="7">
    <location>
        <begin position="395"/>
        <end position="704"/>
    </location>
</feature>
<comment type="catalytic activity">
    <reaction evidence="1">
        <text>ATP + protein L-histidine = ADP + protein N-phospho-L-histidine.</text>
        <dbReference type="EC" id="2.7.13.3"/>
    </reaction>
</comment>
<dbReference type="Pfam" id="PF02518">
    <property type="entry name" value="HATPase_c"/>
    <property type="match status" value="1"/>
</dbReference>
<dbReference type="Gene3D" id="3.30.565.10">
    <property type="entry name" value="Histidine kinase-like ATPase, C-terminal domain"/>
    <property type="match status" value="1"/>
</dbReference>
<evidence type="ECO:0000256" key="2">
    <source>
        <dbReference type="ARBA" id="ARBA00012438"/>
    </source>
</evidence>
<dbReference type="InterPro" id="IPR003594">
    <property type="entry name" value="HATPase_dom"/>
</dbReference>
<name>A0AAD1Y3B2_EUPCR</name>
<dbReference type="Pfam" id="PF00512">
    <property type="entry name" value="HisKA"/>
    <property type="match status" value="1"/>
</dbReference>
<dbReference type="GO" id="GO:0005886">
    <property type="term" value="C:plasma membrane"/>
    <property type="evidence" value="ECO:0007669"/>
    <property type="project" value="TreeGrafter"/>
</dbReference>
<reference evidence="8" key="1">
    <citation type="submission" date="2023-07" db="EMBL/GenBank/DDBJ databases">
        <authorList>
            <consortium name="AG Swart"/>
            <person name="Singh M."/>
            <person name="Singh A."/>
            <person name="Seah K."/>
            <person name="Emmerich C."/>
        </authorList>
    </citation>
    <scope>NUCLEOTIDE SEQUENCE</scope>
    <source>
        <strain evidence="8">DP1</strain>
    </source>
</reference>
<dbReference type="SUPFAM" id="SSF47384">
    <property type="entry name" value="Homodimeric domain of signal transducing histidine kinase"/>
    <property type="match status" value="1"/>
</dbReference>
<evidence type="ECO:0000259" key="7">
    <source>
        <dbReference type="PROSITE" id="PS50109"/>
    </source>
</evidence>
<dbReference type="AlphaFoldDB" id="A0AAD1Y3B2"/>
<feature type="transmembrane region" description="Helical" evidence="6">
    <location>
        <begin position="81"/>
        <end position="111"/>
    </location>
</feature>
<evidence type="ECO:0000313" key="9">
    <source>
        <dbReference type="Proteomes" id="UP001295684"/>
    </source>
</evidence>
<feature type="transmembrane region" description="Helical" evidence="6">
    <location>
        <begin position="42"/>
        <end position="61"/>
    </location>
</feature>
<accession>A0AAD1Y3B2</accession>
<keyword evidence="9" id="KW-1185">Reference proteome</keyword>
<evidence type="ECO:0000256" key="4">
    <source>
        <dbReference type="ARBA" id="ARBA00022679"/>
    </source>
</evidence>
<dbReference type="PROSITE" id="PS50109">
    <property type="entry name" value="HIS_KIN"/>
    <property type="match status" value="1"/>
</dbReference>
<keyword evidence="4" id="KW-0808">Transferase</keyword>
<keyword evidence="6" id="KW-1133">Transmembrane helix</keyword>
<dbReference type="SMART" id="SM00387">
    <property type="entry name" value="HATPase_c"/>
    <property type="match status" value="1"/>
</dbReference>
<evidence type="ECO:0000313" key="8">
    <source>
        <dbReference type="EMBL" id="CAI2383131.1"/>
    </source>
</evidence>
<dbReference type="CDD" id="cd00082">
    <property type="entry name" value="HisKA"/>
    <property type="match status" value="1"/>
</dbReference>
<dbReference type="GO" id="GO:0009927">
    <property type="term" value="F:histidine phosphotransfer kinase activity"/>
    <property type="evidence" value="ECO:0007669"/>
    <property type="project" value="TreeGrafter"/>
</dbReference>
<keyword evidence="5" id="KW-0418">Kinase</keyword>
<evidence type="ECO:0000256" key="1">
    <source>
        <dbReference type="ARBA" id="ARBA00000085"/>
    </source>
</evidence>
<dbReference type="InterPro" id="IPR005467">
    <property type="entry name" value="His_kinase_dom"/>
</dbReference>
<keyword evidence="6" id="KW-0812">Transmembrane</keyword>
<gene>
    <name evidence="8" type="ORF">ECRASSUSDP1_LOCUS24622</name>
</gene>
<dbReference type="SMART" id="SM00388">
    <property type="entry name" value="HisKA"/>
    <property type="match status" value="1"/>
</dbReference>
<dbReference type="InterPro" id="IPR004358">
    <property type="entry name" value="Sig_transdc_His_kin-like_C"/>
</dbReference>
<dbReference type="InterPro" id="IPR003661">
    <property type="entry name" value="HisK_dim/P_dom"/>
</dbReference>